<name>A0A7V2T0Y2_LEUMU</name>
<comment type="pathway">
    <text evidence="1">Amino-acid biosynthesis; L-tyrosine biosynthesis; (4-hydroxyphenyl)pyruvate from prephenate (NAD(+) route): step 1/1.</text>
</comment>
<dbReference type="PROSITE" id="PS51176">
    <property type="entry name" value="PDH_ADH"/>
    <property type="match status" value="1"/>
</dbReference>
<reference evidence="11" key="1">
    <citation type="journal article" date="2020" name="mSystems">
        <title>Genome- and Community-Level Interaction Insights into Carbon Utilization and Element Cycling Functions of Hydrothermarchaeota in Hydrothermal Sediment.</title>
        <authorList>
            <person name="Zhou Z."/>
            <person name="Liu Y."/>
            <person name="Xu W."/>
            <person name="Pan J."/>
            <person name="Luo Z.H."/>
            <person name="Li M."/>
        </authorList>
    </citation>
    <scope>NUCLEOTIDE SEQUENCE [LARGE SCALE GENOMIC DNA]</scope>
    <source>
        <strain evidence="11">HyVt-493</strain>
    </source>
</reference>
<feature type="domain" description="Prephenate/arogenate dehydrogenase" evidence="10">
    <location>
        <begin position="3"/>
        <end position="284"/>
    </location>
</feature>
<keyword evidence="8" id="KW-0057">Aromatic amino acid biosynthesis</keyword>
<dbReference type="PANTHER" id="PTHR21363">
    <property type="entry name" value="PREPHENATE DEHYDROGENASE"/>
    <property type="match status" value="1"/>
</dbReference>
<dbReference type="InterPro" id="IPR046826">
    <property type="entry name" value="PDH_N"/>
</dbReference>
<dbReference type="GO" id="GO:0070403">
    <property type="term" value="F:NAD+ binding"/>
    <property type="evidence" value="ECO:0007669"/>
    <property type="project" value="InterPro"/>
</dbReference>
<evidence type="ECO:0000256" key="7">
    <source>
        <dbReference type="ARBA" id="ARBA00023027"/>
    </source>
</evidence>
<dbReference type="AlphaFoldDB" id="A0A7V2T0Y2"/>
<dbReference type="Pfam" id="PF02153">
    <property type="entry name" value="PDH_N"/>
    <property type="match status" value="1"/>
</dbReference>
<evidence type="ECO:0000256" key="6">
    <source>
        <dbReference type="ARBA" id="ARBA00023002"/>
    </source>
</evidence>
<keyword evidence="5" id="KW-0028">Amino-acid biosynthesis</keyword>
<proteinExistence type="inferred from homology"/>
<evidence type="ECO:0000259" key="10">
    <source>
        <dbReference type="PROSITE" id="PS51176"/>
    </source>
</evidence>
<dbReference type="EMBL" id="DRMS01000048">
    <property type="protein sequence ID" value="HFC91419.1"/>
    <property type="molecule type" value="Genomic_DNA"/>
</dbReference>
<organism evidence="11">
    <name type="scientific">Leucothrix mucor</name>
    <dbReference type="NCBI Taxonomy" id="45248"/>
    <lineage>
        <taxon>Bacteria</taxon>
        <taxon>Pseudomonadati</taxon>
        <taxon>Pseudomonadota</taxon>
        <taxon>Gammaproteobacteria</taxon>
        <taxon>Thiotrichales</taxon>
        <taxon>Thiotrichaceae</taxon>
        <taxon>Leucothrix</taxon>
    </lineage>
</organism>
<dbReference type="InterPro" id="IPR003099">
    <property type="entry name" value="Prephen_DH"/>
</dbReference>
<dbReference type="InterPro" id="IPR046825">
    <property type="entry name" value="PDH_C"/>
</dbReference>
<keyword evidence="4" id="KW-0827">Tyrosine biosynthesis</keyword>
<evidence type="ECO:0000256" key="5">
    <source>
        <dbReference type="ARBA" id="ARBA00022605"/>
    </source>
</evidence>
<keyword evidence="6" id="KW-0560">Oxidoreductase</keyword>
<dbReference type="InterPro" id="IPR036291">
    <property type="entry name" value="NAD(P)-bd_dom_sf"/>
</dbReference>
<dbReference type="InterPro" id="IPR050812">
    <property type="entry name" value="Preph/Arog_dehydrog"/>
</dbReference>
<accession>A0A7V2T0Y2</accession>
<protein>
    <recommendedName>
        <fullName evidence="3">prephenate dehydrogenase</fullName>
        <ecNumber evidence="3">1.3.1.12</ecNumber>
    </recommendedName>
</protein>
<comment type="similarity">
    <text evidence="2">Belongs to the prephenate/arogenate dehydrogenase family.</text>
</comment>
<comment type="caution">
    <text evidence="11">The sequence shown here is derived from an EMBL/GenBank/DDBJ whole genome shotgun (WGS) entry which is preliminary data.</text>
</comment>
<sequence>MIKQLTIFGVGLIGGSLALALKKAGYCQQVVGCSRSADHLQRAVDLGVIDRYTLNPAEAVKGADMILVAVPMGAMQAVFASIADHLEEYAVMTDAGSAKGSVIAAAKAAFGEIPAQFVPGHPIAGREKSSVEAALDDLYTDHKVILTPLENTNPDAIQRVTKMWQTAGAEVENLEVDQHDLVLAATSHLPHILAFSFVNTLAESEHCDKIFHYVAGGFKDFSRIASSDPVMWRDICLENKGAILNALDNYQQNLSDLAELIKNEESDALLNEFESAKTERDKHI</sequence>
<dbReference type="InterPro" id="IPR008927">
    <property type="entry name" value="6-PGluconate_DH-like_C_sf"/>
</dbReference>
<evidence type="ECO:0000256" key="1">
    <source>
        <dbReference type="ARBA" id="ARBA00005067"/>
    </source>
</evidence>
<dbReference type="FunFam" id="1.10.3660.10:FF:000003">
    <property type="entry name" value="Prephenate dehydrogenase"/>
    <property type="match status" value="1"/>
</dbReference>
<dbReference type="SUPFAM" id="SSF48179">
    <property type="entry name" value="6-phosphogluconate dehydrogenase C-terminal domain-like"/>
    <property type="match status" value="1"/>
</dbReference>
<keyword evidence="7" id="KW-0520">NAD</keyword>
<dbReference type="PANTHER" id="PTHR21363:SF0">
    <property type="entry name" value="PREPHENATE DEHYDROGENASE [NADP(+)]"/>
    <property type="match status" value="1"/>
</dbReference>
<dbReference type="Gene3D" id="1.10.3660.10">
    <property type="entry name" value="6-phosphogluconate dehydrogenase C-terminal like domain"/>
    <property type="match status" value="1"/>
</dbReference>
<dbReference type="GO" id="GO:0004665">
    <property type="term" value="F:prephenate dehydrogenase (NADP+) activity"/>
    <property type="evidence" value="ECO:0007669"/>
    <property type="project" value="InterPro"/>
</dbReference>
<dbReference type="GO" id="GO:0008977">
    <property type="term" value="F:prephenate dehydrogenase (NAD+) activity"/>
    <property type="evidence" value="ECO:0007669"/>
    <property type="project" value="UniProtKB-EC"/>
</dbReference>
<dbReference type="FunFam" id="3.40.50.720:FF:000208">
    <property type="entry name" value="Prephenate dehydrogenase"/>
    <property type="match status" value="1"/>
</dbReference>
<comment type="catalytic activity">
    <reaction evidence="9">
        <text>prephenate + NAD(+) = 3-(4-hydroxyphenyl)pyruvate + CO2 + NADH</text>
        <dbReference type="Rhea" id="RHEA:13869"/>
        <dbReference type="ChEBI" id="CHEBI:16526"/>
        <dbReference type="ChEBI" id="CHEBI:29934"/>
        <dbReference type="ChEBI" id="CHEBI:36242"/>
        <dbReference type="ChEBI" id="CHEBI:57540"/>
        <dbReference type="ChEBI" id="CHEBI:57945"/>
        <dbReference type="EC" id="1.3.1.12"/>
    </reaction>
</comment>
<evidence type="ECO:0000256" key="9">
    <source>
        <dbReference type="ARBA" id="ARBA00049260"/>
    </source>
</evidence>
<dbReference type="Gene3D" id="3.40.50.720">
    <property type="entry name" value="NAD(P)-binding Rossmann-like Domain"/>
    <property type="match status" value="1"/>
</dbReference>
<evidence type="ECO:0000256" key="4">
    <source>
        <dbReference type="ARBA" id="ARBA00022498"/>
    </source>
</evidence>
<dbReference type="Proteomes" id="UP000885750">
    <property type="component" value="Unassembled WGS sequence"/>
</dbReference>
<gene>
    <name evidence="11" type="ORF">ENJ51_01255</name>
</gene>
<dbReference type="EC" id="1.3.1.12" evidence="3"/>
<dbReference type="Pfam" id="PF20463">
    <property type="entry name" value="PDH_C"/>
    <property type="match status" value="1"/>
</dbReference>
<evidence type="ECO:0000256" key="2">
    <source>
        <dbReference type="ARBA" id="ARBA00007964"/>
    </source>
</evidence>
<dbReference type="SUPFAM" id="SSF51735">
    <property type="entry name" value="NAD(P)-binding Rossmann-fold domains"/>
    <property type="match status" value="1"/>
</dbReference>
<evidence type="ECO:0000313" key="11">
    <source>
        <dbReference type="EMBL" id="HFC91419.1"/>
    </source>
</evidence>
<evidence type="ECO:0000256" key="8">
    <source>
        <dbReference type="ARBA" id="ARBA00023141"/>
    </source>
</evidence>
<dbReference type="GO" id="GO:0006571">
    <property type="term" value="P:tyrosine biosynthetic process"/>
    <property type="evidence" value="ECO:0007669"/>
    <property type="project" value="UniProtKB-KW"/>
</dbReference>
<evidence type="ECO:0000256" key="3">
    <source>
        <dbReference type="ARBA" id="ARBA00012068"/>
    </source>
</evidence>